<proteinExistence type="predicted"/>
<accession>A0A4R3KBG9</accession>
<gene>
    <name evidence="1" type="ORF">EDD59_106156</name>
</gene>
<dbReference type="RefSeq" id="WP_132380026.1">
    <property type="nucleotide sequence ID" value="NZ_DAIUIF010000120.1"/>
</dbReference>
<reference evidence="1 2" key="1">
    <citation type="submission" date="2019-03" db="EMBL/GenBank/DDBJ databases">
        <title>Genomic Encyclopedia of Type Strains, Phase IV (KMG-IV): sequencing the most valuable type-strain genomes for metagenomic binning, comparative biology and taxonomic classification.</title>
        <authorList>
            <person name="Goeker M."/>
        </authorList>
    </citation>
    <scope>NUCLEOTIDE SEQUENCE [LARGE SCALE GENOMIC DNA]</scope>
    <source>
        <strain evidence="1 2">DSM 29489</strain>
    </source>
</reference>
<evidence type="ECO:0000313" key="2">
    <source>
        <dbReference type="Proteomes" id="UP000295726"/>
    </source>
</evidence>
<dbReference type="Proteomes" id="UP000295726">
    <property type="component" value="Unassembled WGS sequence"/>
</dbReference>
<dbReference type="AlphaFoldDB" id="A0A4R3KBG9"/>
<dbReference type="OrthoDB" id="2004804at2"/>
<protein>
    <recommendedName>
        <fullName evidence="3">Multidrug transporter</fullName>
    </recommendedName>
</protein>
<dbReference type="EMBL" id="SLZZ01000006">
    <property type="protein sequence ID" value="TCS80330.1"/>
    <property type="molecule type" value="Genomic_DNA"/>
</dbReference>
<dbReference type="Gene3D" id="6.10.140.1840">
    <property type="match status" value="1"/>
</dbReference>
<evidence type="ECO:0000313" key="1">
    <source>
        <dbReference type="EMBL" id="TCS80330.1"/>
    </source>
</evidence>
<sequence>MQERGFTEKDWKLFRNKIADWQEAYMDRLNKEYIHLLSEDGNPSDKFWSLEERIKEDRKKAGVRVEMSRSNLIYNIISLLNEGAISYEDLEEFSDQLKETVRFFVER</sequence>
<dbReference type="InterPro" id="IPR053747">
    <property type="entry name" value="Fluoresc_Recovery_Reg"/>
</dbReference>
<organism evidence="1 2">
    <name type="scientific">Muricomes intestini</name>
    <dbReference type="NCBI Taxonomy" id="1796634"/>
    <lineage>
        <taxon>Bacteria</taxon>
        <taxon>Bacillati</taxon>
        <taxon>Bacillota</taxon>
        <taxon>Clostridia</taxon>
        <taxon>Lachnospirales</taxon>
        <taxon>Lachnospiraceae</taxon>
        <taxon>Muricomes</taxon>
    </lineage>
</organism>
<keyword evidence="2" id="KW-1185">Reference proteome</keyword>
<name>A0A4R3KBG9_9FIRM</name>
<evidence type="ECO:0008006" key="3">
    <source>
        <dbReference type="Google" id="ProtNLM"/>
    </source>
</evidence>
<comment type="caution">
    <text evidence="1">The sequence shown here is derived from an EMBL/GenBank/DDBJ whole genome shotgun (WGS) entry which is preliminary data.</text>
</comment>